<name>A0A9P7D2J4_9AGAM</name>
<dbReference type="AlphaFoldDB" id="A0A9P7D2J4"/>
<sequence length="219" mass="24236">MSLGQRRVAQANYLGFPGNESCYSAVANVTNMLVVPVTNVSRLHIDRAVESNHGTYHAGDGVAASCSELCLDHTPWKFERVPFEQTQPAAYRVNAFILLRKNHNIVGLGETFMWENDHCSPVTRLSDWCSEEGMGWGNHSPDFRNKASSGTFTSGKPCIYLAAVHSRAPLPTFQDRLQTGRPLQRRHVQRGDDAIASQLHPGCGTFNQPDAPLFNLLNT</sequence>
<accession>A0A9P7D2J4</accession>
<gene>
    <name evidence="1" type="ORF">EV702DRAFT_1046482</name>
</gene>
<organism evidence="1 2">
    <name type="scientific">Suillus placidus</name>
    <dbReference type="NCBI Taxonomy" id="48579"/>
    <lineage>
        <taxon>Eukaryota</taxon>
        <taxon>Fungi</taxon>
        <taxon>Dikarya</taxon>
        <taxon>Basidiomycota</taxon>
        <taxon>Agaricomycotina</taxon>
        <taxon>Agaricomycetes</taxon>
        <taxon>Agaricomycetidae</taxon>
        <taxon>Boletales</taxon>
        <taxon>Suillineae</taxon>
        <taxon>Suillaceae</taxon>
        <taxon>Suillus</taxon>
    </lineage>
</organism>
<comment type="caution">
    <text evidence="1">The sequence shown here is derived from an EMBL/GenBank/DDBJ whole genome shotgun (WGS) entry which is preliminary data.</text>
</comment>
<reference evidence="1" key="1">
    <citation type="journal article" date="2020" name="New Phytol.">
        <title>Comparative genomics reveals dynamic genome evolution in host specialist ectomycorrhizal fungi.</title>
        <authorList>
            <person name="Lofgren L.A."/>
            <person name="Nguyen N.H."/>
            <person name="Vilgalys R."/>
            <person name="Ruytinx J."/>
            <person name="Liao H.L."/>
            <person name="Branco S."/>
            <person name="Kuo A."/>
            <person name="LaButti K."/>
            <person name="Lipzen A."/>
            <person name="Andreopoulos W."/>
            <person name="Pangilinan J."/>
            <person name="Riley R."/>
            <person name="Hundley H."/>
            <person name="Na H."/>
            <person name="Barry K."/>
            <person name="Grigoriev I.V."/>
            <person name="Stajich J.E."/>
            <person name="Kennedy P.G."/>
        </authorList>
    </citation>
    <scope>NUCLEOTIDE SEQUENCE</scope>
    <source>
        <strain evidence="1">DOB743</strain>
    </source>
</reference>
<dbReference type="Proteomes" id="UP000714275">
    <property type="component" value="Unassembled WGS sequence"/>
</dbReference>
<protein>
    <submittedName>
        <fullName evidence="1">Uncharacterized protein</fullName>
    </submittedName>
</protein>
<dbReference type="EMBL" id="JABBWD010000029">
    <property type="protein sequence ID" value="KAG1776101.1"/>
    <property type="molecule type" value="Genomic_DNA"/>
</dbReference>
<proteinExistence type="predicted"/>
<evidence type="ECO:0000313" key="1">
    <source>
        <dbReference type="EMBL" id="KAG1776101.1"/>
    </source>
</evidence>
<dbReference type="OrthoDB" id="10640534at2759"/>
<evidence type="ECO:0000313" key="2">
    <source>
        <dbReference type="Proteomes" id="UP000714275"/>
    </source>
</evidence>
<keyword evidence="2" id="KW-1185">Reference proteome</keyword>